<keyword evidence="7 8" id="KW-0472">Membrane</keyword>
<evidence type="ECO:0000256" key="6">
    <source>
        <dbReference type="ARBA" id="ARBA00022989"/>
    </source>
</evidence>
<reference evidence="9 10" key="1">
    <citation type="journal article" date="2020" name="Int. J. Syst. Evol. Microbiol.">
        <title>Novel acetic acid bacteria from cider fermentations: Acetobacter conturbans sp. nov. and Acetobacter fallax sp. nov.</title>
        <authorList>
            <person name="Sombolestani A.S."/>
            <person name="Cleenwerck I."/>
            <person name="Cnockaert M."/>
            <person name="Borremans W."/>
            <person name="Wieme A.D."/>
            <person name="De Vuyst L."/>
            <person name="Vandamme P."/>
        </authorList>
    </citation>
    <scope>NUCLEOTIDE SEQUENCE [LARGE SCALE GENOMIC DNA]</scope>
    <source>
        <strain evidence="9 10">LMG 30640</strain>
    </source>
</reference>
<keyword evidence="4" id="KW-1003">Cell membrane</keyword>
<comment type="caution">
    <text evidence="9">The sequence shown here is derived from an EMBL/GenBank/DDBJ whole genome shotgun (WGS) entry which is preliminary data.</text>
</comment>
<evidence type="ECO:0000256" key="7">
    <source>
        <dbReference type="ARBA" id="ARBA00023136"/>
    </source>
</evidence>
<evidence type="ECO:0000256" key="4">
    <source>
        <dbReference type="ARBA" id="ARBA00022475"/>
    </source>
</evidence>
<feature type="transmembrane region" description="Helical" evidence="8">
    <location>
        <begin position="534"/>
        <end position="556"/>
    </location>
</feature>
<name>A0ABX0JID5_9PROT</name>
<comment type="similarity">
    <text evidence="2">Belongs to the nucleobase:cation symporter-2 (NCS2) (TC 2.A.40) family.</text>
</comment>
<evidence type="ECO:0000256" key="2">
    <source>
        <dbReference type="ARBA" id="ARBA00008821"/>
    </source>
</evidence>
<feature type="transmembrane region" description="Helical" evidence="8">
    <location>
        <begin position="437"/>
        <end position="461"/>
    </location>
</feature>
<dbReference type="PANTHER" id="PTHR42810">
    <property type="entry name" value="PURINE PERMEASE C1399.01C-RELATED"/>
    <property type="match status" value="1"/>
</dbReference>
<feature type="transmembrane region" description="Helical" evidence="8">
    <location>
        <begin position="235"/>
        <end position="255"/>
    </location>
</feature>
<dbReference type="Proteomes" id="UP000635278">
    <property type="component" value="Unassembled WGS sequence"/>
</dbReference>
<feature type="transmembrane region" description="Helical" evidence="8">
    <location>
        <begin position="294"/>
        <end position="313"/>
    </location>
</feature>
<comment type="subcellular location">
    <subcellularLocation>
        <location evidence="1">Cell membrane</location>
        <topology evidence="1">Multi-pass membrane protein</topology>
    </subcellularLocation>
</comment>
<organism evidence="9 10">
    <name type="scientific">Acetobacter musti</name>
    <dbReference type="NCBI Taxonomy" id="864732"/>
    <lineage>
        <taxon>Bacteria</taxon>
        <taxon>Pseudomonadati</taxon>
        <taxon>Pseudomonadota</taxon>
        <taxon>Alphaproteobacteria</taxon>
        <taxon>Acetobacterales</taxon>
        <taxon>Acetobacteraceae</taxon>
        <taxon>Acetobacter</taxon>
    </lineage>
</organism>
<sequence length="562" mass="58674">MPASGCTILRSRRLRFCQPRFCQPRFCQPRFCRFRFAVPRVAGPGAALFRPGRFGVCGVPSAIRNKSVAVIKQYRHWIILSGDFSFPSGDDVVSGLLRMRSVPRADGSCCAWRGPGCAFSGGVSMSDAPVSVTPTVWLCEIDEIPHPVRLFVYALQHVMVLYAGTVAVPLIVATALHLPPLDASALICASLATSGIATLIQVLGLPGIGSRLPAIQATSFVCLPPLLTIGHSYGLPAAFGAAIAAGVITFLMAPVAGRALSVFSPVVIGTVILSIGLTLVPVSLNWSVMTVPGLGTGASVAVAVGTAALILLFQRFLSGSLRSAAILAGIAVMTGLLSVTGHADWAPLARADWLGWIRPFHFGVPTFHLAPVLVMVLVMAVTLVETTGNCMILTRALNVPDPHERIVKAFRADGLSTAIGGMFCGAPYSTFSQNTGLILLSGVASRFVVAAAGVLLILLGACPKLGAVISCVPLPVLGGASFFMFGMISVAGIQQMQLADLRKDGNAITVALGLGVSLLPVIRPELFTALPPAVQLFAANGTVLCCLACLVIQFVFRREAAG</sequence>
<dbReference type="NCBIfam" id="NF037981">
    <property type="entry name" value="NCS2_1"/>
    <property type="match status" value="1"/>
</dbReference>
<proteinExistence type="inferred from homology"/>
<evidence type="ECO:0000313" key="10">
    <source>
        <dbReference type="Proteomes" id="UP000635278"/>
    </source>
</evidence>
<evidence type="ECO:0000256" key="3">
    <source>
        <dbReference type="ARBA" id="ARBA00022448"/>
    </source>
</evidence>
<evidence type="ECO:0000256" key="8">
    <source>
        <dbReference type="SAM" id="Phobius"/>
    </source>
</evidence>
<gene>
    <name evidence="9" type="ORF">GOB93_01215</name>
</gene>
<feature type="transmembrane region" description="Helical" evidence="8">
    <location>
        <begin position="363"/>
        <end position="384"/>
    </location>
</feature>
<dbReference type="PROSITE" id="PS01116">
    <property type="entry name" value="XANTH_URACIL_PERMASE"/>
    <property type="match status" value="1"/>
</dbReference>
<feature type="transmembrane region" description="Helical" evidence="8">
    <location>
        <begin position="184"/>
        <end position="205"/>
    </location>
</feature>
<keyword evidence="3" id="KW-0813">Transport</keyword>
<feature type="transmembrane region" description="Helical" evidence="8">
    <location>
        <begin position="159"/>
        <end position="178"/>
    </location>
</feature>
<keyword evidence="10" id="KW-1185">Reference proteome</keyword>
<dbReference type="PANTHER" id="PTHR42810:SF4">
    <property type="entry name" value="URIC ACID TRANSPORTER UACT"/>
    <property type="match status" value="1"/>
</dbReference>
<feature type="transmembrane region" description="Helical" evidence="8">
    <location>
        <begin position="505"/>
        <end position="522"/>
    </location>
</feature>
<keyword evidence="5 8" id="KW-0812">Transmembrane</keyword>
<protein>
    <submittedName>
        <fullName evidence="9">Purine permease</fullName>
    </submittedName>
</protein>
<dbReference type="InterPro" id="IPR006043">
    <property type="entry name" value="NCS2"/>
</dbReference>
<feature type="transmembrane region" description="Helical" evidence="8">
    <location>
        <begin position="262"/>
        <end position="282"/>
    </location>
</feature>
<accession>A0ABX0JID5</accession>
<dbReference type="Pfam" id="PF00860">
    <property type="entry name" value="Xan_ur_permease"/>
    <property type="match status" value="1"/>
</dbReference>
<dbReference type="InterPro" id="IPR006042">
    <property type="entry name" value="Xan_ur_permease"/>
</dbReference>
<keyword evidence="6 8" id="KW-1133">Transmembrane helix</keyword>
<feature type="transmembrane region" description="Helical" evidence="8">
    <location>
        <begin position="467"/>
        <end position="493"/>
    </location>
</feature>
<evidence type="ECO:0000256" key="5">
    <source>
        <dbReference type="ARBA" id="ARBA00022692"/>
    </source>
</evidence>
<dbReference type="EMBL" id="WOTB01000001">
    <property type="protein sequence ID" value="NHN83261.1"/>
    <property type="molecule type" value="Genomic_DNA"/>
</dbReference>
<evidence type="ECO:0000313" key="9">
    <source>
        <dbReference type="EMBL" id="NHN83261.1"/>
    </source>
</evidence>
<feature type="transmembrane region" description="Helical" evidence="8">
    <location>
        <begin position="325"/>
        <end position="343"/>
    </location>
</feature>
<evidence type="ECO:0000256" key="1">
    <source>
        <dbReference type="ARBA" id="ARBA00004651"/>
    </source>
</evidence>